<dbReference type="Pfam" id="PF20772">
    <property type="entry name" value="TACO1_YebC_N"/>
    <property type="match status" value="1"/>
</dbReference>
<evidence type="ECO:0000259" key="4">
    <source>
        <dbReference type="Pfam" id="PF20772"/>
    </source>
</evidence>
<evidence type="ECO:0000256" key="1">
    <source>
        <dbReference type="ARBA" id="ARBA00004173"/>
    </source>
</evidence>
<dbReference type="GeneID" id="116305082"/>
<dbReference type="SUPFAM" id="SSF75625">
    <property type="entry name" value="YebC-like"/>
    <property type="match status" value="1"/>
</dbReference>
<dbReference type="InterPro" id="IPR029072">
    <property type="entry name" value="YebC-like"/>
</dbReference>
<dbReference type="RefSeq" id="XP_031570775.1">
    <property type="nucleotide sequence ID" value="XM_031714915.1"/>
</dbReference>
<dbReference type="InterPro" id="IPR049083">
    <property type="entry name" value="TACO1_YebC_N"/>
</dbReference>
<evidence type="ECO:0000256" key="2">
    <source>
        <dbReference type="ARBA" id="ARBA00008724"/>
    </source>
</evidence>
<keyword evidence="5" id="KW-1185">Reference proteome</keyword>
<evidence type="ECO:0000259" key="3">
    <source>
        <dbReference type="Pfam" id="PF01709"/>
    </source>
</evidence>
<gene>
    <name evidence="6" type="primary">LOC116305082</name>
</gene>
<dbReference type="Gene3D" id="3.30.70.980">
    <property type="match status" value="2"/>
</dbReference>
<sequence length="311" mass="34352">MAAVVGRKALKITPAISTLTNQNLRPTLCSSKVNLFIIMKRMAGHSHWANIKFKKAHIDFARSKLFGRLTAEIMTAVREGAADVSLNPRLEAVIERAKAANMPKSNIENAIKSGQGNKDNPLSQFLLEARGPGACGLLIDIVTTNKVRAKIDVASILKRNGGTMKEGGSVLFQFESKGVVTIEDYLYKEDLHKGGYPDDDIVDKVEELAIEAGAEDVYFTQLEDEKQVIKFVCSFKEIKKVSDGILSTEEKCIIHCNGLEYFPKAMATLTEPQVEKADKLIDLILNNPDVIQVYDNIKDYPSSTCKLFADL</sequence>
<evidence type="ECO:0000313" key="6">
    <source>
        <dbReference type="RefSeq" id="XP_031570775.1"/>
    </source>
</evidence>
<dbReference type="InterPro" id="IPR017856">
    <property type="entry name" value="Integrase-like_N"/>
</dbReference>
<dbReference type="AlphaFoldDB" id="A0A6P8IY18"/>
<dbReference type="Gene3D" id="1.10.10.200">
    <property type="match status" value="1"/>
</dbReference>
<dbReference type="GO" id="GO:0005739">
    <property type="term" value="C:mitochondrion"/>
    <property type="evidence" value="ECO:0007669"/>
    <property type="project" value="UniProtKB-SubCell"/>
</dbReference>
<feature type="domain" description="TACO1/YebC-like second and third" evidence="3">
    <location>
        <begin position="125"/>
        <end position="297"/>
    </location>
</feature>
<reference evidence="6" key="1">
    <citation type="submission" date="2025-08" db="UniProtKB">
        <authorList>
            <consortium name="RefSeq"/>
        </authorList>
    </citation>
    <scope>IDENTIFICATION</scope>
    <source>
        <tissue evidence="6">Tentacle</tissue>
    </source>
</reference>
<dbReference type="InterPro" id="IPR026564">
    <property type="entry name" value="Transcrip_reg_TACO1-like_dom3"/>
</dbReference>
<dbReference type="Pfam" id="PF01709">
    <property type="entry name" value="Transcrip_reg"/>
    <property type="match status" value="1"/>
</dbReference>
<protein>
    <submittedName>
        <fullName evidence="6">Uncharacterized protein LOC116305082</fullName>
    </submittedName>
</protein>
<dbReference type="HAMAP" id="MF_00693">
    <property type="entry name" value="Transcrip_reg_TACO1"/>
    <property type="match status" value="1"/>
</dbReference>
<dbReference type="OrthoDB" id="2017544at2759"/>
<dbReference type="PANTHER" id="PTHR12532:SF0">
    <property type="entry name" value="TRANSLATIONAL ACTIVATOR OF CYTOCHROME C OXIDASE 1"/>
    <property type="match status" value="1"/>
</dbReference>
<comment type="similarity">
    <text evidence="2">Belongs to the TACO1 family.</text>
</comment>
<name>A0A6P8IY18_ACTTE</name>
<dbReference type="Proteomes" id="UP000515163">
    <property type="component" value="Unplaced"/>
</dbReference>
<feature type="domain" description="TACO1/YebC-like N-terminal" evidence="4">
    <location>
        <begin position="46"/>
        <end position="117"/>
    </location>
</feature>
<dbReference type="FunCoup" id="A0A6P8IY18">
    <property type="interactions" value="706"/>
</dbReference>
<proteinExistence type="inferred from homology"/>
<evidence type="ECO:0000313" key="5">
    <source>
        <dbReference type="Proteomes" id="UP000515163"/>
    </source>
</evidence>
<dbReference type="PANTHER" id="PTHR12532">
    <property type="entry name" value="TRANSLATIONAL ACTIVATOR OF CYTOCHROME C OXIDASE 1"/>
    <property type="match status" value="1"/>
</dbReference>
<comment type="subcellular location">
    <subcellularLocation>
        <location evidence="1">Mitochondrion</location>
    </subcellularLocation>
</comment>
<dbReference type="FunFam" id="1.10.10.200:FF:000002">
    <property type="entry name" value="Probable transcriptional regulatory protein CLM62_37755"/>
    <property type="match status" value="1"/>
</dbReference>
<dbReference type="InParanoid" id="A0A6P8IY18"/>
<dbReference type="InterPro" id="IPR048300">
    <property type="entry name" value="TACO1_YebC-like_2nd/3rd_dom"/>
</dbReference>
<accession>A0A6P8IY18</accession>
<dbReference type="InterPro" id="IPR002876">
    <property type="entry name" value="Transcrip_reg_TACO1-like"/>
</dbReference>
<organism evidence="5 6">
    <name type="scientific">Actinia tenebrosa</name>
    <name type="common">Australian red waratah sea anemone</name>
    <dbReference type="NCBI Taxonomy" id="6105"/>
    <lineage>
        <taxon>Eukaryota</taxon>
        <taxon>Metazoa</taxon>
        <taxon>Cnidaria</taxon>
        <taxon>Anthozoa</taxon>
        <taxon>Hexacorallia</taxon>
        <taxon>Actiniaria</taxon>
        <taxon>Actiniidae</taxon>
        <taxon>Actinia</taxon>
    </lineage>
</organism>
<dbReference type="KEGG" id="aten:116305082"/>